<protein>
    <submittedName>
        <fullName evidence="4">Uncharacterized protein</fullName>
    </submittedName>
</protein>
<feature type="chain" id="PRO_5008060266" evidence="3">
    <location>
        <begin position="20"/>
        <end position="277"/>
    </location>
</feature>
<keyword evidence="2" id="KW-0812">Transmembrane</keyword>
<proteinExistence type="predicted"/>
<sequence>MRRISSLSKIILLASQVSAAGWGDSYFGGFNNNNCYEFGGTLDDSIYYGQDAGSAAYNYGGGCGAAGCTLGQDYSPVQTDYPTGQGACPIGDRPNIVLSEFETSNAYYTPAPQAACGTAMSGGYAPAPAQTWSAPAAQTWSAPAAVPCGQTTPITMLLDGNIPVEMRPSTVTVGTTTFPLQSQGSNPARPADVGALVVSNLHTQEEIAASTAGAVAGVTAAQLKKDQEAASKKKDGKKKGKGAAGDKKKCPPKKKNGVAGVTTLVALALLPLVAVLL</sequence>
<dbReference type="VEuPathDB" id="MicrosporidiaDB:NEDG_00576"/>
<dbReference type="AlphaFoldDB" id="A0A177EBW0"/>
<dbReference type="GeneID" id="93646926"/>
<evidence type="ECO:0000256" key="1">
    <source>
        <dbReference type="SAM" id="MobiDB-lite"/>
    </source>
</evidence>
<accession>A0A177EBW0</accession>
<keyword evidence="2" id="KW-1133">Transmembrane helix</keyword>
<feature type="signal peptide" evidence="3">
    <location>
        <begin position="1"/>
        <end position="19"/>
    </location>
</feature>
<keyword evidence="2" id="KW-0472">Membrane</keyword>
<dbReference type="RefSeq" id="XP_067544091.1">
    <property type="nucleotide sequence ID" value="XM_067687994.1"/>
</dbReference>
<evidence type="ECO:0000313" key="5">
    <source>
        <dbReference type="Proteomes" id="UP000185944"/>
    </source>
</evidence>
<feature type="transmembrane region" description="Helical" evidence="2">
    <location>
        <begin position="257"/>
        <end position="276"/>
    </location>
</feature>
<evidence type="ECO:0000256" key="3">
    <source>
        <dbReference type="SAM" id="SignalP"/>
    </source>
</evidence>
<dbReference type="Proteomes" id="UP000185944">
    <property type="component" value="Unassembled WGS sequence"/>
</dbReference>
<dbReference type="OrthoDB" id="2192006at2759"/>
<comment type="caution">
    <text evidence="4">The sequence shown here is derived from an EMBL/GenBank/DDBJ whole genome shotgun (WGS) entry which is preliminary data.</text>
</comment>
<feature type="region of interest" description="Disordered" evidence="1">
    <location>
        <begin position="225"/>
        <end position="256"/>
    </location>
</feature>
<reference evidence="4 5" key="1">
    <citation type="submission" date="2016-02" db="EMBL/GenBank/DDBJ databases">
        <title>Discovery of a natural microsporidian pathogen with a broad tissue tropism in Caenorhabditis elegans.</title>
        <authorList>
            <person name="Luallen R.J."/>
            <person name="Reinke A.W."/>
            <person name="Tong L."/>
            <person name="Botts M.R."/>
            <person name="Felix M.-A."/>
            <person name="Troemel E.R."/>
        </authorList>
    </citation>
    <scope>NUCLEOTIDE SEQUENCE [LARGE SCALE GENOMIC DNA]</scope>
    <source>
        <strain evidence="4 5">JUm2807</strain>
    </source>
</reference>
<gene>
    <name evidence="4" type="ORF">NEDG_00576</name>
</gene>
<name>A0A177EBW0_9MICR</name>
<keyword evidence="5" id="KW-1185">Reference proteome</keyword>
<dbReference type="EMBL" id="LTDL01000040">
    <property type="protein sequence ID" value="OAG29443.1"/>
    <property type="molecule type" value="Genomic_DNA"/>
</dbReference>
<evidence type="ECO:0000313" key="4">
    <source>
        <dbReference type="EMBL" id="OAG29443.1"/>
    </source>
</evidence>
<keyword evidence="3" id="KW-0732">Signal</keyword>
<organism evidence="4 5">
    <name type="scientific">Nematocida displodere</name>
    <dbReference type="NCBI Taxonomy" id="1805483"/>
    <lineage>
        <taxon>Eukaryota</taxon>
        <taxon>Fungi</taxon>
        <taxon>Fungi incertae sedis</taxon>
        <taxon>Microsporidia</taxon>
        <taxon>Nematocida</taxon>
    </lineage>
</organism>
<evidence type="ECO:0000256" key="2">
    <source>
        <dbReference type="SAM" id="Phobius"/>
    </source>
</evidence>